<evidence type="ECO:0000259" key="1">
    <source>
        <dbReference type="Pfam" id="PF04266"/>
    </source>
</evidence>
<protein>
    <recommendedName>
        <fullName evidence="1">ASCH domain-containing protein</fullName>
    </recommendedName>
</protein>
<dbReference type="Gene3D" id="2.30.130.30">
    <property type="entry name" value="Hypothetical protein"/>
    <property type="match status" value="1"/>
</dbReference>
<comment type="caution">
    <text evidence="2">The sequence shown here is derived from an EMBL/GenBank/DDBJ whole genome shotgun (WGS) entry which is preliminary data.</text>
</comment>
<dbReference type="Pfam" id="PF04266">
    <property type="entry name" value="ASCH"/>
    <property type="match status" value="1"/>
</dbReference>
<accession>A0A1F6MTU1</accession>
<dbReference type="InterPro" id="IPR015947">
    <property type="entry name" value="PUA-like_sf"/>
</dbReference>
<name>A0A1F6MTU1_9BACT</name>
<proteinExistence type="predicted"/>
<dbReference type="AlphaFoldDB" id="A0A1F6MTU1"/>
<dbReference type="InterPro" id="IPR007374">
    <property type="entry name" value="ASCH_domain"/>
</dbReference>
<dbReference type="SUPFAM" id="SSF88697">
    <property type="entry name" value="PUA domain-like"/>
    <property type="match status" value="1"/>
</dbReference>
<feature type="domain" description="ASCH" evidence="1">
    <location>
        <begin position="4"/>
        <end position="101"/>
    </location>
</feature>
<dbReference type="PANTHER" id="PTHR34204">
    <property type="entry name" value="RNA-BINDING ASCH DOMAIN PROTEIN"/>
    <property type="match status" value="1"/>
</dbReference>
<gene>
    <name evidence="2" type="ORF">A3G00_01335</name>
</gene>
<evidence type="ECO:0000313" key="2">
    <source>
        <dbReference type="EMBL" id="OGH75032.1"/>
    </source>
</evidence>
<dbReference type="PANTHER" id="PTHR34204:SF2">
    <property type="entry name" value="RNA-BINDING ASCH DOMAIN PROTEIN"/>
    <property type="match status" value="1"/>
</dbReference>
<dbReference type="EMBL" id="MFQN01000011">
    <property type="protein sequence ID" value="OGH75032.1"/>
    <property type="molecule type" value="Genomic_DNA"/>
</dbReference>
<sequence>MIKISVQEPYFSYIMSGEKTVEGRLNKDKFLELEVGDILEINGQANFKIIKKNTYKNFREMIMVEGVNNVLPDKNNIDEAVDVYYRFYSKQDETAYGVVGIILKKI</sequence>
<organism evidence="2 3">
    <name type="scientific">Candidatus Magasanikbacteria bacterium RIFCSPLOWO2_12_FULL_43_12</name>
    <dbReference type="NCBI Taxonomy" id="1798692"/>
    <lineage>
        <taxon>Bacteria</taxon>
        <taxon>Candidatus Magasanikiibacteriota</taxon>
    </lineage>
</organism>
<reference evidence="2 3" key="1">
    <citation type="journal article" date="2016" name="Nat. Commun.">
        <title>Thousands of microbial genomes shed light on interconnected biogeochemical processes in an aquifer system.</title>
        <authorList>
            <person name="Anantharaman K."/>
            <person name="Brown C.T."/>
            <person name="Hug L.A."/>
            <person name="Sharon I."/>
            <person name="Castelle C.J."/>
            <person name="Probst A.J."/>
            <person name="Thomas B.C."/>
            <person name="Singh A."/>
            <person name="Wilkins M.J."/>
            <person name="Karaoz U."/>
            <person name="Brodie E.L."/>
            <person name="Williams K.H."/>
            <person name="Hubbard S.S."/>
            <person name="Banfield J.F."/>
        </authorList>
    </citation>
    <scope>NUCLEOTIDE SEQUENCE [LARGE SCALE GENOMIC DNA]</scope>
</reference>
<dbReference type="Proteomes" id="UP000178347">
    <property type="component" value="Unassembled WGS sequence"/>
</dbReference>
<evidence type="ECO:0000313" key="3">
    <source>
        <dbReference type="Proteomes" id="UP000178347"/>
    </source>
</evidence>